<organism evidence="4 5">
    <name type="scientific">Azospira oryzae</name>
    <dbReference type="NCBI Taxonomy" id="146939"/>
    <lineage>
        <taxon>Bacteria</taxon>
        <taxon>Pseudomonadati</taxon>
        <taxon>Pseudomonadota</taxon>
        <taxon>Betaproteobacteria</taxon>
        <taxon>Rhodocyclales</taxon>
        <taxon>Rhodocyclaceae</taxon>
        <taxon>Azospira</taxon>
    </lineage>
</organism>
<evidence type="ECO:0000256" key="2">
    <source>
        <dbReference type="ARBA" id="ARBA00022801"/>
    </source>
</evidence>
<accession>A0ABY0IR21</accession>
<keyword evidence="2" id="KW-0378">Hydrolase</keyword>
<evidence type="ECO:0000256" key="3">
    <source>
        <dbReference type="ARBA" id="ARBA00023098"/>
    </source>
</evidence>
<dbReference type="PIRSF" id="PIRSF011489">
    <property type="entry name" value="DUF479"/>
    <property type="match status" value="1"/>
</dbReference>
<protein>
    <submittedName>
        <fullName evidence="4">Acyl carrier protein phosphodiesterase</fullName>
    </submittedName>
</protein>
<keyword evidence="1" id="KW-0444">Lipid biosynthesis</keyword>
<evidence type="ECO:0000256" key="1">
    <source>
        <dbReference type="ARBA" id="ARBA00022516"/>
    </source>
</evidence>
<dbReference type="RefSeq" id="WP_130458598.1">
    <property type="nucleotide sequence ID" value="NZ_SHKM01000001.1"/>
</dbReference>
<gene>
    <name evidence="4" type="ORF">EV678_0824</name>
</gene>
<sequence>MNFLAHAYLGGEVAEHRLGGFLGDFVKGPLDNAPGGLPAEVLAGVELHRRLDSFAETHPAFCRSRERISPARRRVAGIMVDLFYDHFLARDWAEWSALAAGDLPRGLAQFSAGLYAQAEALGPALPQRLAAILPRMRGDDWLASYREPEIIALALDRMAQRFTRPSARMALCGAGAELLQDYAGFAADCRAFLPDAQAFARRWRQARGAPSAPPY</sequence>
<dbReference type="Pfam" id="PF04336">
    <property type="entry name" value="ACP_PD"/>
    <property type="match status" value="1"/>
</dbReference>
<evidence type="ECO:0000313" key="4">
    <source>
        <dbReference type="EMBL" id="RZT90020.1"/>
    </source>
</evidence>
<dbReference type="PANTHER" id="PTHR38764:SF1">
    <property type="entry name" value="ACYL CARRIER PROTEIN PHOSPHODIESTERASE"/>
    <property type="match status" value="1"/>
</dbReference>
<reference evidence="4 5" key="1">
    <citation type="submission" date="2019-02" db="EMBL/GenBank/DDBJ databases">
        <title>Genomic Encyclopedia of Type Strains, Phase IV (KMG-IV): sequencing the most valuable type-strain genomes for metagenomic binning, comparative biology and taxonomic classification.</title>
        <authorList>
            <person name="Goeker M."/>
        </authorList>
    </citation>
    <scope>NUCLEOTIDE SEQUENCE [LARGE SCALE GENOMIC DNA]</scope>
    <source>
        <strain evidence="4 5">DSM 21223</strain>
    </source>
</reference>
<dbReference type="EMBL" id="SHKM01000001">
    <property type="protein sequence ID" value="RZT90020.1"/>
    <property type="molecule type" value="Genomic_DNA"/>
</dbReference>
<proteinExistence type="predicted"/>
<keyword evidence="3" id="KW-0443">Lipid metabolism</keyword>
<name>A0ABY0IR21_9RHOO</name>
<dbReference type="Proteomes" id="UP000292136">
    <property type="component" value="Unassembled WGS sequence"/>
</dbReference>
<evidence type="ECO:0000313" key="5">
    <source>
        <dbReference type="Proteomes" id="UP000292136"/>
    </source>
</evidence>
<dbReference type="PANTHER" id="PTHR38764">
    <property type="entry name" value="ACYL CARRIER PROTEIN PHOSPHODIESTERASE"/>
    <property type="match status" value="1"/>
</dbReference>
<keyword evidence="5" id="KW-1185">Reference proteome</keyword>
<dbReference type="InterPro" id="IPR007431">
    <property type="entry name" value="ACP_PD"/>
</dbReference>
<comment type="caution">
    <text evidence="4">The sequence shown here is derived from an EMBL/GenBank/DDBJ whole genome shotgun (WGS) entry which is preliminary data.</text>
</comment>